<organism evidence="2 3">
    <name type="scientific">Methylocystis echinoides</name>
    <dbReference type="NCBI Taxonomy" id="29468"/>
    <lineage>
        <taxon>Bacteria</taxon>
        <taxon>Pseudomonadati</taxon>
        <taxon>Pseudomonadota</taxon>
        <taxon>Alphaproteobacteria</taxon>
        <taxon>Hyphomicrobiales</taxon>
        <taxon>Methylocystaceae</taxon>
        <taxon>Methylocystis</taxon>
    </lineage>
</organism>
<dbReference type="EMBL" id="BSEC01000004">
    <property type="protein sequence ID" value="GLI95676.1"/>
    <property type="molecule type" value="Genomic_DNA"/>
</dbReference>
<evidence type="ECO:0008006" key="4">
    <source>
        <dbReference type="Google" id="ProtNLM"/>
    </source>
</evidence>
<comment type="caution">
    <text evidence="2">The sequence shown here is derived from an EMBL/GenBank/DDBJ whole genome shotgun (WGS) entry which is preliminary data.</text>
</comment>
<sequence>MDQLAIARALHVLAVVLWIGGVGFVTTVLLPAVRRLKTPPERVAFFDAIERRFAWQARATTVLAGATGFFMTSQLDLWSRFHTATYWWMHAMVAVWLLFTVMLFVAEPLVLHRWFDERAKSDSEGTFALIERMHRVLLLASLITILGAVAGSHS</sequence>
<keyword evidence="3" id="KW-1185">Reference proteome</keyword>
<dbReference type="AlphaFoldDB" id="A0A9W6LUL6"/>
<gene>
    <name evidence="2" type="ORF">LMG27198_46680</name>
</gene>
<evidence type="ECO:0000256" key="1">
    <source>
        <dbReference type="SAM" id="Phobius"/>
    </source>
</evidence>
<dbReference type="RefSeq" id="WP_281806579.1">
    <property type="nucleotide sequence ID" value="NZ_BSEC01000004.1"/>
</dbReference>
<feature type="transmembrane region" description="Helical" evidence="1">
    <location>
        <begin position="91"/>
        <end position="115"/>
    </location>
</feature>
<keyword evidence="1" id="KW-0812">Transmembrane</keyword>
<feature type="transmembrane region" description="Helical" evidence="1">
    <location>
        <begin position="53"/>
        <end position="71"/>
    </location>
</feature>
<proteinExistence type="predicted"/>
<keyword evidence="1" id="KW-1133">Transmembrane helix</keyword>
<feature type="transmembrane region" description="Helical" evidence="1">
    <location>
        <begin position="136"/>
        <end position="153"/>
    </location>
</feature>
<feature type="transmembrane region" description="Helical" evidence="1">
    <location>
        <begin position="12"/>
        <end position="33"/>
    </location>
</feature>
<accession>A0A9W6LUL6</accession>
<keyword evidence="1" id="KW-0472">Membrane</keyword>
<evidence type="ECO:0000313" key="3">
    <source>
        <dbReference type="Proteomes" id="UP001144323"/>
    </source>
</evidence>
<evidence type="ECO:0000313" key="2">
    <source>
        <dbReference type="EMBL" id="GLI95676.1"/>
    </source>
</evidence>
<dbReference type="Proteomes" id="UP001144323">
    <property type="component" value="Unassembled WGS sequence"/>
</dbReference>
<name>A0A9W6LUL6_9HYPH</name>
<protein>
    <recommendedName>
        <fullName evidence="4">Copper resistance protein D domain-containing protein</fullName>
    </recommendedName>
</protein>
<reference evidence="2" key="1">
    <citation type="journal article" date="2023" name="Int. J. Syst. Evol. Microbiol.">
        <title>Methylocystis iwaonis sp. nov., a type II methane-oxidizing bacterium from surface soil of a rice paddy field in Japan, and emended description of the genus Methylocystis (ex Whittenbury et al. 1970) Bowman et al. 1993.</title>
        <authorList>
            <person name="Kaise H."/>
            <person name="Sawadogo J.B."/>
            <person name="Alam M.S."/>
            <person name="Ueno C."/>
            <person name="Dianou D."/>
            <person name="Shinjo R."/>
            <person name="Asakawa S."/>
        </authorList>
    </citation>
    <scope>NUCLEOTIDE SEQUENCE</scope>
    <source>
        <strain evidence="2">LMG27198</strain>
    </source>
</reference>